<organism evidence="2 3">
    <name type="scientific">Caballeronia choica</name>
    <dbReference type="NCBI Taxonomy" id="326476"/>
    <lineage>
        <taxon>Bacteria</taxon>
        <taxon>Pseudomonadati</taxon>
        <taxon>Pseudomonadota</taxon>
        <taxon>Betaproteobacteria</taxon>
        <taxon>Burkholderiales</taxon>
        <taxon>Burkholderiaceae</taxon>
        <taxon>Caballeronia</taxon>
    </lineage>
</organism>
<proteinExistence type="predicted"/>
<feature type="region of interest" description="Disordered" evidence="1">
    <location>
        <begin position="187"/>
        <end position="221"/>
    </location>
</feature>
<dbReference type="EMBL" id="FCON02000126">
    <property type="protein sequence ID" value="SAL82780.1"/>
    <property type="molecule type" value="Genomic_DNA"/>
</dbReference>
<protein>
    <submittedName>
        <fullName evidence="2">Uncharacterized protein</fullName>
    </submittedName>
</protein>
<dbReference type="AlphaFoldDB" id="A0A158KQC1"/>
<reference evidence="2" key="1">
    <citation type="submission" date="2016-01" db="EMBL/GenBank/DDBJ databases">
        <authorList>
            <person name="Peeters C."/>
        </authorList>
    </citation>
    <scope>NUCLEOTIDE SEQUENCE [LARGE SCALE GENOMIC DNA]</scope>
    <source>
        <strain evidence="2">LMG 22940</strain>
    </source>
</reference>
<keyword evidence="3" id="KW-1185">Reference proteome</keyword>
<evidence type="ECO:0000256" key="1">
    <source>
        <dbReference type="SAM" id="MobiDB-lite"/>
    </source>
</evidence>
<gene>
    <name evidence="2" type="ORF">AWB68_06651</name>
</gene>
<evidence type="ECO:0000313" key="3">
    <source>
        <dbReference type="Proteomes" id="UP000054770"/>
    </source>
</evidence>
<name>A0A158KQC1_9BURK</name>
<feature type="compositionally biased region" description="Basic and acidic residues" evidence="1">
    <location>
        <begin position="191"/>
        <end position="215"/>
    </location>
</feature>
<sequence length="240" mass="27435">MPAQHARFAHDLDVHRLADIDAAQLRLLEVAVDAKRVHVHHRQHRPARRHVLAGTRRAVVQIAVDGAHDRRALQVQARGIDRDFGVRERGFRLLHASTRFLGRLARDQVAELAVAHVLAARLVECRTALLRGRLRLAQRERIARLVDHEERLAAQDPLIVDHLDLHDQPADVRRDLHDIGAHVPIARPRREHVVADQAPQHEARDHHDDQRKEDLSNGEPGFFHVMNRWERTTTAPSTST</sequence>
<evidence type="ECO:0000313" key="2">
    <source>
        <dbReference type="EMBL" id="SAL82780.1"/>
    </source>
</evidence>
<comment type="caution">
    <text evidence="2">The sequence shown here is derived from an EMBL/GenBank/DDBJ whole genome shotgun (WGS) entry which is preliminary data.</text>
</comment>
<accession>A0A158KQC1</accession>
<dbReference type="Proteomes" id="UP000054770">
    <property type="component" value="Unassembled WGS sequence"/>
</dbReference>